<dbReference type="InterPro" id="IPR036770">
    <property type="entry name" value="Ankyrin_rpt-contain_sf"/>
</dbReference>
<accession>A0ABD3RQ08</accession>
<sequence length="463" mass="51722">MYKSLTEAAKKGDVQTLHNLIKDDPFLLRVGYLSTQETPLHIACIAGHVNFAKEVLNLRPEFATELDQDGFSPLHIASANGDVEIVKELLKVGPHICLVNGKERRIPLHFAVIKGRKQVIQELLSVCLDSVTEVTARGENCCHLALKNNQFDSFKVLFDHVVLFKKEGVLNKKDERGNSILHLAASRKQYEVFDLLLDEKFALKDKLEMNSLNKLGLTPLDVLVSEGGDSEIEEMLRLYGALGVEEMNSFPSPHLVVVSHESSPMNTGQEPTTERSKCASKKLQDYFKYDKIKDSPTKVRNTLLVIAVLIATATYQPVLSPPGGVWQDDYWPNPNNITTSEYSNWTRPPPPHTAGQAIMGTHNQISYGLFLVFNTIGFQMSLHMLNFLTLGLPMQFELRVSLFALTATYDTCIIAITPSGSVYVFFIVLSVVMPCLMPILTMVVRDYRKVRLCRLPCTGANIA</sequence>
<dbReference type="EMBL" id="JBJXBP010000008">
    <property type="protein sequence ID" value="KAL3815020.1"/>
    <property type="molecule type" value="Genomic_DNA"/>
</dbReference>
<protein>
    <recommendedName>
        <fullName evidence="3">PGG domain-containing protein</fullName>
    </recommendedName>
</protein>
<feature type="domain" description="PGG" evidence="3">
    <location>
        <begin position="297"/>
        <end position="408"/>
    </location>
</feature>
<evidence type="ECO:0000256" key="1">
    <source>
        <dbReference type="PROSITE-ProRule" id="PRU00023"/>
    </source>
</evidence>
<dbReference type="SMART" id="SM00248">
    <property type="entry name" value="ANK"/>
    <property type="match status" value="6"/>
</dbReference>
<keyword evidence="1" id="KW-0040">ANK repeat</keyword>
<dbReference type="PROSITE" id="PS50088">
    <property type="entry name" value="ANK_REPEAT"/>
    <property type="match status" value="1"/>
</dbReference>
<evidence type="ECO:0000256" key="2">
    <source>
        <dbReference type="SAM" id="Phobius"/>
    </source>
</evidence>
<feature type="transmembrane region" description="Helical" evidence="2">
    <location>
        <begin position="367"/>
        <end position="388"/>
    </location>
</feature>
<dbReference type="PROSITE" id="PS50297">
    <property type="entry name" value="ANK_REP_REGION"/>
    <property type="match status" value="1"/>
</dbReference>
<gene>
    <name evidence="4" type="ORF">ACJIZ3_016288</name>
    <name evidence="5" type="ORF">ACJIZ3_016507</name>
</gene>
<evidence type="ECO:0000313" key="4">
    <source>
        <dbReference type="EMBL" id="KAL3815020.1"/>
    </source>
</evidence>
<dbReference type="PANTHER" id="PTHR24128">
    <property type="entry name" value="HOMEOBOX PROTEIN WARIAI"/>
    <property type="match status" value="1"/>
</dbReference>
<evidence type="ECO:0000313" key="5">
    <source>
        <dbReference type="EMBL" id="KAL3815239.1"/>
    </source>
</evidence>
<keyword evidence="2" id="KW-0812">Transmembrane</keyword>
<dbReference type="Pfam" id="PF12796">
    <property type="entry name" value="Ank_2"/>
    <property type="match status" value="1"/>
</dbReference>
<comment type="caution">
    <text evidence="4">The sequence shown here is derived from an EMBL/GenBank/DDBJ whole genome shotgun (WGS) entry which is preliminary data.</text>
</comment>
<dbReference type="EMBL" id="JBJXBP010000008">
    <property type="protein sequence ID" value="KAL3815239.1"/>
    <property type="molecule type" value="Genomic_DNA"/>
</dbReference>
<proteinExistence type="predicted"/>
<dbReference type="Pfam" id="PF13962">
    <property type="entry name" value="PGG"/>
    <property type="match status" value="1"/>
</dbReference>
<organism evidence="4 6">
    <name type="scientific">Penstemon smallii</name>
    <dbReference type="NCBI Taxonomy" id="265156"/>
    <lineage>
        <taxon>Eukaryota</taxon>
        <taxon>Viridiplantae</taxon>
        <taxon>Streptophyta</taxon>
        <taxon>Embryophyta</taxon>
        <taxon>Tracheophyta</taxon>
        <taxon>Spermatophyta</taxon>
        <taxon>Magnoliopsida</taxon>
        <taxon>eudicotyledons</taxon>
        <taxon>Gunneridae</taxon>
        <taxon>Pentapetalae</taxon>
        <taxon>asterids</taxon>
        <taxon>lamiids</taxon>
        <taxon>Lamiales</taxon>
        <taxon>Plantaginaceae</taxon>
        <taxon>Cheloneae</taxon>
        <taxon>Penstemon</taxon>
    </lineage>
</organism>
<dbReference type="InterPro" id="IPR026961">
    <property type="entry name" value="PGG_dom"/>
</dbReference>
<keyword evidence="2" id="KW-1133">Transmembrane helix</keyword>
<dbReference type="PANTHER" id="PTHR24128:SF61">
    <property type="entry name" value="ANKYRIN REPEAT-CONTAINING PROTEIN BDA1-LIKE"/>
    <property type="match status" value="1"/>
</dbReference>
<keyword evidence="2" id="KW-0472">Membrane</keyword>
<feature type="transmembrane region" description="Helical" evidence="2">
    <location>
        <begin position="423"/>
        <end position="444"/>
    </location>
</feature>
<dbReference type="InterPro" id="IPR002110">
    <property type="entry name" value="Ankyrin_rpt"/>
</dbReference>
<reference evidence="4 6" key="1">
    <citation type="submission" date="2024-12" db="EMBL/GenBank/DDBJ databases">
        <title>The unique morphological basis and parallel evolutionary history of personate flowers in Penstemon.</title>
        <authorList>
            <person name="Depatie T.H."/>
            <person name="Wessinger C.A."/>
        </authorList>
    </citation>
    <scope>NUCLEOTIDE SEQUENCE [LARGE SCALE GENOMIC DNA]</scope>
    <source>
        <strain evidence="4">WTNN_2</strain>
        <tissue evidence="4">Leaf</tissue>
    </source>
</reference>
<feature type="transmembrane region" description="Helical" evidence="2">
    <location>
        <begin position="400"/>
        <end position="417"/>
    </location>
</feature>
<feature type="repeat" description="ANK" evidence="1">
    <location>
        <begin position="69"/>
        <end position="101"/>
    </location>
</feature>
<evidence type="ECO:0000313" key="6">
    <source>
        <dbReference type="Proteomes" id="UP001634393"/>
    </source>
</evidence>
<name>A0ABD3RQ08_9LAMI</name>
<dbReference type="AlphaFoldDB" id="A0ABD3RQ08"/>
<dbReference type="Pfam" id="PF00023">
    <property type="entry name" value="Ank"/>
    <property type="match status" value="1"/>
</dbReference>
<dbReference type="Gene3D" id="1.25.40.20">
    <property type="entry name" value="Ankyrin repeat-containing domain"/>
    <property type="match status" value="1"/>
</dbReference>
<evidence type="ECO:0000259" key="3">
    <source>
        <dbReference type="Pfam" id="PF13962"/>
    </source>
</evidence>
<dbReference type="SUPFAM" id="SSF48403">
    <property type="entry name" value="Ankyrin repeat"/>
    <property type="match status" value="1"/>
</dbReference>
<dbReference type="Proteomes" id="UP001634393">
    <property type="component" value="Unassembled WGS sequence"/>
</dbReference>
<keyword evidence="6" id="KW-1185">Reference proteome</keyword>